<dbReference type="AlphaFoldDB" id="A0A5C5YY74"/>
<dbReference type="OrthoDB" id="9806939at2"/>
<dbReference type="PANTHER" id="PTHR32347">
    <property type="entry name" value="EFFLUX SYSTEM COMPONENT YKNX-RELATED"/>
    <property type="match status" value="1"/>
</dbReference>
<keyword evidence="2" id="KW-0175">Coiled coil</keyword>
<dbReference type="SUPFAM" id="SSF111369">
    <property type="entry name" value="HlyD-like secretion proteins"/>
    <property type="match status" value="1"/>
</dbReference>
<dbReference type="Gene3D" id="2.40.30.170">
    <property type="match status" value="1"/>
</dbReference>
<evidence type="ECO:0000259" key="5">
    <source>
        <dbReference type="Pfam" id="PF25954"/>
    </source>
</evidence>
<sequence length="466" mass="51905">MNANGGFESFSTESMLHVSLTGNTDLPLPAAPTMPNGEPERRAVDKTKTDPSPPEQLAKLFEIIRAIALTETRNDSVRVLTQELASRFPESKVRCGIGDNQLKRLFDHRLGWLGPESGPREQATKQWEQLDLDTCAVLQSENSIVLCLPSCNSAHRCVVWITPVTQSTVFAEWLRTIDTTLAAVFWSRPNRTAPKAIRNLTRRTMMIGIGFTLILGLLALWPVHYRIACNARVESLQQRLVAAPFEAVLLSSHVRPGESVKAGDVLASLDGRPLRLERESIDAEIQQASKEHDTALATGRIADAQQAKLRQRQLTRSFDLLSDRLGRLEVVSPIDGIVISGDLNQYVGAPLELGQTIFEISPMDRLAIEVEIPAHEIGYVTPHAPARVRFVAISGKSMQVELDDVYPAAEIREDENVFIGRVEIQNEDGKLRPGMQGDATTYGPVRPWIWSWVRGKVERVLWWVGY</sequence>
<feature type="region of interest" description="Disordered" evidence="3">
    <location>
        <begin position="21"/>
        <end position="55"/>
    </location>
</feature>
<dbReference type="Gene3D" id="1.10.287.470">
    <property type="entry name" value="Helix hairpin bin"/>
    <property type="match status" value="1"/>
</dbReference>
<proteinExistence type="predicted"/>
<dbReference type="InterPro" id="IPR050465">
    <property type="entry name" value="UPF0194_transport"/>
</dbReference>
<evidence type="ECO:0000313" key="6">
    <source>
        <dbReference type="EMBL" id="TWT80012.1"/>
    </source>
</evidence>
<dbReference type="InterPro" id="IPR058792">
    <property type="entry name" value="Beta-barrel_RND_2"/>
</dbReference>
<dbReference type="GO" id="GO:0030313">
    <property type="term" value="C:cell envelope"/>
    <property type="evidence" value="ECO:0007669"/>
    <property type="project" value="UniProtKB-SubCell"/>
</dbReference>
<dbReference type="Gene3D" id="2.40.50.100">
    <property type="match status" value="1"/>
</dbReference>
<evidence type="ECO:0000313" key="7">
    <source>
        <dbReference type="Proteomes" id="UP000315010"/>
    </source>
</evidence>
<evidence type="ECO:0000256" key="3">
    <source>
        <dbReference type="SAM" id="MobiDB-lite"/>
    </source>
</evidence>
<dbReference type="PANTHER" id="PTHR32347:SF23">
    <property type="entry name" value="BLL5650 PROTEIN"/>
    <property type="match status" value="1"/>
</dbReference>
<dbReference type="Proteomes" id="UP000315010">
    <property type="component" value="Unassembled WGS sequence"/>
</dbReference>
<keyword evidence="7" id="KW-1185">Reference proteome</keyword>
<gene>
    <name evidence="6" type="ORF">CA13_14240</name>
</gene>
<organism evidence="6 7">
    <name type="scientific">Novipirellula herctigrandis</name>
    <dbReference type="NCBI Taxonomy" id="2527986"/>
    <lineage>
        <taxon>Bacteria</taxon>
        <taxon>Pseudomonadati</taxon>
        <taxon>Planctomycetota</taxon>
        <taxon>Planctomycetia</taxon>
        <taxon>Pirellulales</taxon>
        <taxon>Pirellulaceae</taxon>
        <taxon>Novipirellula</taxon>
    </lineage>
</organism>
<name>A0A5C5YY74_9BACT</name>
<protein>
    <submittedName>
        <fullName evidence="6">HlyD family secretion protein</fullName>
    </submittedName>
</protein>
<evidence type="ECO:0000256" key="1">
    <source>
        <dbReference type="ARBA" id="ARBA00004196"/>
    </source>
</evidence>
<comment type="subcellular location">
    <subcellularLocation>
        <location evidence="1">Cell envelope</location>
    </subcellularLocation>
</comment>
<keyword evidence="4" id="KW-1133">Transmembrane helix</keyword>
<dbReference type="RefSeq" id="WP_146395116.1">
    <property type="nucleotide sequence ID" value="NZ_SJPJ01000001.1"/>
</dbReference>
<evidence type="ECO:0000256" key="2">
    <source>
        <dbReference type="ARBA" id="ARBA00023054"/>
    </source>
</evidence>
<keyword evidence="4" id="KW-0812">Transmembrane</keyword>
<feature type="transmembrane region" description="Helical" evidence="4">
    <location>
        <begin position="205"/>
        <end position="223"/>
    </location>
</feature>
<keyword evidence="4" id="KW-0472">Membrane</keyword>
<feature type="compositionally biased region" description="Basic and acidic residues" evidence="3">
    <location>
        <begin position="38"/>
        <end position="49"/>
    </location>
</feature>
<comment type="caution">
    <text evidence="6">The sequence shown here is derived from an EMBL/GenBank/DDBJ whole genome shotgun (WGS) entry which is preliminary data.</text>
</comment>
<feature type="domain" description="CusB-like beta-barrel" evidence="5">
    <location>
        <begin position="368"/>
        <end position="439"/>
    </location>
</feature>
<dbReference type="EMBL" id="SJPJ01000001">
    <property type="protein sequence ID" value="TWT80012.1"/>
    <property type="molecule type" value="Genomic_DNA"/>
</dbReference>
<accession>A0A5C5YY74</accession>
<dbReference type="Pfam" id="PF25954">
    <property type="entry name" value="Beta-barrel_RND_2"/>
    <property type="match status" value="1"/>
</dbReference>
<evidence type="ECO:0000256" key="4">
    <source>
        <dbReference type="SAM" id="Phobius"/>
    </source>
</evidence>
<reference evidence="6 7" key="1">
    <citation type="submission" date="2019-02" db="EMBL/GenBank/DDBJ databases">
        <title>Deep-cultivation of Planctomycetes and their phenomic and genomic characterization uncovers novel biology.</title>
        <authorList>
            <person name="Wiegand S."/>
            <person name="Jogler M."/>
            <person name="Boedeker C."/>
            <person name="Pinto D."/>
            <person name="Vollmers J."/>
            <person name="Rivas-Marin E."/>
            <person name="Kohn T."/>
            <person name="Peeters S.H."/>
            <person name="Heuer A."/>
            <person name="Rast P."/>
            <person name="Oberbeckmann S."/>
            <person name="Bunk B."/>
            <person name="Jeske O."/>
            <person name="Meyerdierks A."/>
            <person name="Storesund J.E."/>
            <person name="Kallscheuer N."/>
            <person name="Luecker S."/>
            <person name="Lage O.M."/>
            <person name="Pohl T."/>
            <person name="Merkel B.J."/>
            <person name="Hornburger P."/>
            <person name="Mueller R.-W."/>
            <person name="Bruemmer F."/>
            <person name="Labrenz M."/>
            <person name="Spormann A.M."/>
            <person name="Op Den Camp H."/>
            <person name="Overmann J."/>
            <person name="Amann R."/>
            <person name="Jetten M.S.M."/>
            <person name="Mascher T."/>
            <person name="Medema M.H."/>
            <person name="Devos D.P."/>
            <person name="Kaster A.-K."/>
            <person name="Ovreas L."/>
            <person name="Rohde M."/>
            <person name="Galperin M.Y."/>
            <person name="Jogler C."/>
        </authorList>
    </citation>
    <scope>NUCLEOTIDE SEQUENCE [LARGE SCALE GENOMIC DNA]</scope>
    <source>
        <strain evidence="6 7">CA13</strain>
    </source>
</reference>